<dbReference type="EMBL" id="AP018449">
    <property type="protein sequence ID" value="BBB90929.1"/>
    <property type="molecule type" value="Genomic_DNA"/>
</dbReference>
<protein>
    <submittedName>
        <fullName evidence="3">Putative 8-oxo-dGTP diphosphatase YtkD</fullName>
        <ecNumber evidence="3">3.6.1.55</ecNumber>
    </submittedName>
</protein>
<dbReference type="InterPro" id="IPR015797">
    <property type="entry name" value="NUDIX_hydrolase-like_dom_sf"/>
</dbReference>
<dbReference type="AlphaFoldDB" id="A0A348AIN1"/>
<proteinExistence type="predicted"/>
<dbReference type="KEGG" id="mana:MAMMFC1_01596"/>
<dbReference type="InterPro" id="IPR014078">
    <property type="entry name" value="Nudix_YtkD"/>
</dbReference>
<dbReference type="Pfam" id="PF00293">
    <property type="entry name" value="NUDIX"/>
    <property type="match status" value="1"/>
</dbReference>
<keyword evidence="4" id="KW-1185">Reference proteome</keyword>
<evidence type="ECO:0000313" key="4">
    <source>
        <dbReference type="Proteomes" id="UP000276437"/>
    </source>
</evidence>
<organism evidence="3 4">
    <name type="scientific">Methylomusa anaerophila</name>
    <dbReference type="NCBI Taxonomy" id="1930071"/>
    <lineage>
        <taxon>Bacteria</taxon>
        <taxon>Bacillati</taxon>
        <taxon>Bacillota</taxon>
        <taxon>Negativicutes</taxon>
        <taxon>Selenomonadales</taxon>
        <taxon>Sporomusaceae</taxon>
        <taxon>Methylomusa</taxon>
    </lineage>
</organism>
<name>A0A348AIN1_9FIRM</name>
<dbReference type="InterPro" id="IPR000086">
    <property type="entry name" value="NUDIX_hydrolase_dom"/>
</dbReference>
<dbReference type="Proteomes" id="UP000276437">
    <property type="component" value="Chromosome"/>
</dbReference>
<dbReference type="SUPFAM" id="SSF55811">
    <property type="entry name" value="Nudix"/>
    <property type="match status" value="1"/>
</dbReference>
<feature type="domain" description="Nudix hydrolase" evidence="2">
    <location>
        <begin position="1"/>
        <end position="139"/>
    </location>
</feature>
<dbReference type="EC" id="3.6.1.55" evidence="3"/>
<dbReference type="Gene3D" id="3.90.79.10">
    <property type="entry name" value="Nucleoside Triphosphate Pyrophosphohydrolase"/>
    <property type="match status" value="1"/>
</dbReference>
<gene>
    <name evidence="3" type="primary">ytkD</name>
    <name evidence="3" type="ORF">MAMMFC1_01596</name>
</gene>
<evidence type="ECO:0000259" key="2">
    <source>
        <dbReference type="PROSITE" id="PS51462"/>
    </source>
</evidence>
<dbReference type="GO" id="GO:0035539">
    <property type="term" value="F:8-oxo-7,8-dihydrodeoxyguanosine triphosphate pyrophosphatase activity"/>
    <property type="evidence" value="ECO:0007669"/>
    <property type="project" value="UniProtKB-EC"/>
</dbReference>
<dbReference type="OrthoDB" id="9787880at2"/>
<keyword evidence="1 3" id="KW-0378">Hydrolase</keyword>
<accession>A0A348AIN1</accession>
<evidence type="ECO:0000256" key="1">
    <source>
        <dbReference type="ARBA" id="ARBA00022801"/>
    </source>
</evidence>
<reference evidence="3 4" key="1">
    <citation type="journal article" date="2018" name="Int. J. Syst. Evol. Microbiol.">
        <title>Methylomusa anaerophila gen. nov., sp. nov., an anaerobic methanol-utilizing bacterium isolated from a microbial fuel cell.</title>
        <authorList>
            <person name="Amano N."/>
            <person name="Yamamuro A."/>
            <person name="Miyahara M."/>
            <person name="Kouzuma A."/>
            <person name="Abe T."/>
            <person name="Watanabe K."/>
        </authorList>
    </citation>
    <scope>NUCLEOTIDE SEQUENCE [LARGE SCALE GENOMIC DNA]</scope>
    <source>
        <strain evidence="3 4">MMFC1</strain>
    </source>
</reference>
<dbReference type="CDD" id="cd04665">
    <property type="entry name" value="NUDIX_RppH"/>
    <property type="match status" value="1"/>
</dbReference>
<dbReference type="PROSITE" id="PS00893">
    <property type="entry name" value="NUDIX_BOX"/>
    <property type="match status" value="1"/>
</dbReference>
<dbReference type="PROSITE" id="PS51462">
    <property type="entry name" value="NUDIX"/>
    <property type="match status" value="1"/>
</dbReference>
<sequence length="144" mass="16773">MNIDFYNIGAVKDEDINFVVIVSRYHDKWIMARHKERTTWEIPGGHREPLEDIDLAAHRELFEETGAKEFALFPVCIYSVSNEETISFGKLYYAEVTSIGPLPNSEIEEIHLVSEFPETNLTYPLIMPFLYKKVLEYLSIIEEI</sequence>
<evidence type="ECO:0000313" key="3">
    <source>
        <dbReference type="EMBL" id="BBB90929.1"/>
    </source>
</evidence>
<dbReference type="InterPro" id="IPR020084">
    <property type="entry name" value="NUDIX_hydrolase_CS"/>
</dbReference>